<dbReference type="Proteomes" id="UP000748025">
    <property type="component" value="Unassembled WGS sequence"/>
</dbReference>
<feature type="region of interest" description="Disordered" evidence="1">
    <location>
        <begin position="100"/>
        <end position="137"/>
    </location>
</feature>
<evidence type="ECO:0000313" key="2">
    <source>
        <dbReference type="EMBL" id="KAG5989730.1"/>
    </source>
</evidence>
<evidence type="ECO:0000313" key="3">
    <source>
        <dbReference type="Proteomes" id="UP000748025"/>
    </source>
</evidence>
<dbReference type="AlphaFoldDB" id="A0A9P7SWW4"/>
<protein>
    <submittedName>
        <fullName evidence="2">Uncharacterized protein</fullName>
    </submittedName>
</protein>
<comment type="caution">
    <text evidence="2">The sequence shown here is derived from an EMBL/GenBank/DDBJ whole genome shotgun (WGS) entry which is preliminary data.</text>
</comment>
<feature type="compositionally biased region" description="Basic and acidic residues" evidence="1">
    <location>
        <begin position="100"/>
        <end position="109"/>
    </location>
</feature>
<proteinExistence type="predicted"/>
<organism evidence="2 3">
    <name type="scientific">Claviceps pusilla</name>
    <dbReference type="NCBI Taxonomy" id="123648"/>
    <lineage>
        <taxon>Eukaryota</taxon>
        <taxon>Fungi</taxon>
        <taxon>Dikarya</taxon>
        <taxon>Ascomycota</taxon>
        <taxon>Pezizomycotina</taxon>
        <taxon>Sordariomycetes</taxon>
        <taxon>Hypocreomycetidae</taxon>
        <taxon>Hypocreales</taxon>
        <taxon>Clavicipitaceae</taxon>
        <taxon>Claviceps</taxon>
    </lineage>
</organism>
<name>A0A9P7SWW4_9HYPO</name>
<evidence type="ECO:0000256" key="1">
    <source>
        <dbReference type="SAM" id="MobiDB-lite"/>
    </source>
</evidence>
<reference evidence="2" key="1">
    <citation type="journal article" date="2020" name="bioRxiv">
        <title>Whole genome comparisons of ergot fungi reveals the divergence and evolution of species within the genus Claviceps are the result of varying mechanisms driving genome evolution and host range expansion.</title>
        <authorList>
            <person name="Wyka S.A."/>
            <person name="Mondo S.J."/>
            <person name="Liu M."/>
            <person name="Dettman J."/>
            <person name="Nalam V."/>
            <person name="Broders K.D."/>
        </authorList>
    </citation>
    <scope>NUCLEOTIDE SEQUENCE</scope>
    <source>
        <strain evidence="2">CCC 602</strain>
    </source>
</reference>
<gene>
    <name evidence="2" type="ORF">E4U43_004443</name>
</gene>
<dbReference type="EMBL" id="SRPW01002893">
    <property type="protein sequence ID" value="KAG5989730.1"/>
    <property type="molecule type" value="Genomic_DNA"/>
</dbReference>
<accession>A0A9P7SWW4</accession>
<feature type="compositionally biased region" description="Basic and acidic residues" evidence="1">
    <location>
        <begin position="117"/>
        <end position="137"/>
    </location>
</feature>
<sequence length="137" mass="15103">MARDGPYTSTYLPSNITVNDIKDIHPHQHQSIAPAKQDIVAKPAVPTPLPLMIFMTKEGAHGQADRRQRYSMEDIELCCESRVDRHRTAEYGRACVAARPDRPVAERTDLNGAEDGSEVHGGGKADNRKGNVSLLKD</sequence>
<keyword evidence="3" id="KW-1185">Reference proteome</keyword>